<dbReference type="Pfam" id="PF00069">
    <property type="entry name" value="Pkinase"/>
    <property type="match status" value="1"/>
</dbReference>
<accession>A0ABR8T551</accession>
<dbReference type="Proteomes" id="UP000608071">
    <property type="component" value="Unassembled WGS sequence"/>
</dbReference>
<comment type="caution">
    <text evidence="2">The sequence shown here is derived from an EMBL/GenBank/DDBJ whole genome shotgun (WGS) entry which is preliminary data.</text>
</comment>
<reference evidence="2 3" key="1">
    <citation type="submission" date="2020-08" db="EMBL/GenBank/DDBJ databases">
        <title>A Genomic Blueprint of the Chicken Gut Microbiome.</title>
        <authorList>
            <person name="Gilroy R."/>
            <person name="Ravi A."/>
            <person name="Getino M."/>
            <person name="Pursley I."/>
            <person name="Horton D.L."/>
            <person name="Alikhan N.-F."/>
            <person name="Baker D."/>
            <person name="Gharbi K."/>
            <person name="Hall N."/>
            <person name="Watson M."/>
            <person name="Adriaenssens E.M."/>
            <person name="Foster-Nyarko E."/>
            <person name="Jarju S."/>
            <person name="Secka A."/>
            <person name="Antonio M."/>
            <person name="Oren A."/>
            <person name="Chaudhuri R."/>
            <person name="La Ragione R.M."/>
            <person name="Hildebrand F."/>
            <person name="Pallen M.J."/>
        </authorList>
    </citation>
    <scope>NUCLEOTIDE SEQUENCE [LARGE SCALE GENOMIC DNA]</scope>
    <source>
        <strain evidence="2 3">Sa2BVA9</strain>
    </source>
</reference>
<keyword evidence="2" id="KW-0808">Transferase</keyword>
<organism evidence="2 3">
    <name type="scientific">Paenibacillus gallinarum</name>
    <dbReference type="NCBI Taxonomy" id="2762232"/>
    <lineage>
        <taxon>Bacteria</taxon>
        <taxon>Bacillati</taxon>
        <taxon>Bacillota</taxon>
        <taxon>Bacilli</taxon>
        <taxon>Bacillales</taxon>
        <taxon>Paenibacillaceae</taxon>
        <taxon>Paenibacillus</taxon>
    </lineage>
</organism>
<dbReference type="PANTHER" id="PTHR44167">
    <property type="entry name" value="OVARIAN-SPECIFIC SERINE/THREONINE-PROTEIN KINASE LOK-RELATED"/>
    <property type="match status" value="1"/>
</dbReference>
<evidence type="ECO:0000259" key="1">
    <source>
        <dbReference type="PROSITE" id="PS50011"/>
    </source>
</evidence>
<keyword evidence="3" id="KW-1185">Reference proteome</keyword>
<dbReference type="EMBL" id="JACSQL010000012">
    <property type="protein sequence ID" value="MBD7970424.1"/>
    <property type="molecule type" value="Genomic_DNA"/>
</dbReference>
<gene>
    <name evidence="2" type="ORF">H9647_20355</name>
</gene>
<evidence type="ECO:0000313" key="3">
    <source>
        <dbReference type="Proteomes" id="UP000608071"/>
    </source>
</evidence>
<dbReference type="SUPFAM" id="SSF56112">
    <property type="entry name" value="Protein kinase-like (PK-like)"/>
    <property type="match status" value="1"/>
</dbReference>
<dbReference type="GO" id="GO:0016301">
    <property type="term" value="F:kinase activity"/>
    <property type="evidence" value="ECO:0007669"/>
    <property type="project" value="UniProtKB-KW"/>
</dbReference>
<dbReference type="Gene3D" id="1.10.510.10">
    <property type="entry name" value="Transferase(Phosphotransferase) domain 1"/>
    <property type="match status" value="1"/>
</dbReference>
<dbReference type="PANTHER" id="PTHR44167:SF24">
    <property type="entry name" value="SERINE_THREONINE-PROTEIN KINASE CHK2"/>
    <property type="match status" value="1"/>
</dbReference>
<evidence type="ECO:0000313" key="2">
    <source>
        <dbReference type="EMBL" id="MBD7970424.1"/>
    </source>
</evidence>
<protein>
    <submittedName>
        <fullName evidence="2">Protein kinase</fullName>
    </submittedName>
</protein>
<dbReference type="InterPro" id="IPR011009">
    <property type="entry name" value="Kinase-like_dom_sf"/>
</dbReference>
<dbReference type="RefSeq" id="WP_191803515.1">
    <property type="nucleotide sequence ID" value="NZ_JACSQL010000012.1"/>
</dbReference>
<sequence>MEVYKGKEVKDTEGRKYIINNKIGEGAQGAVYDTENDTFLIKIVRVDEDQRQPTVDRFKWIMKQRIPSEARIITPVAILEQPLTGYVMKKAKGHESLNKYIYPGNVSNLGEWYNIQTGGLKKRFEIAISLSKCFRQLHLQGLCYCDVSPNNILISRNHRSIVLIDSDNLTSTSLFTSSILGTPRYIAPELFMLSKQPNSITDTYSFAVILFELLRLGHPLIGDVILNGTPEMEEDAVKGHVVYVDHPNDESNRNSSILPADVLLTEELRGLFQKMFVDGLHEHMKRPTLYEFTSALQRAEDQLIKCDNIQCHAFYYAQDGHAQVCPWCRQKKNEFCKVHIVETANFTDEFFENGKEKISRTLSTIVLNDDAIAIYSRHVGSLVSQDSDKALAIIKKVDDKHVIMKNCSQNNFFILNKETRSRELLKPDETKNLNMGLDNVIFDIEENISGISDIFNKNNRIRGIFFNVN</sequence>
<name>A0ABR8T551_9BACL</name>
<keyword evidence="2" id="KW-0418">Kinase</keyword>
<dbReference type="InterPro" id="IPR000719">
    <property type="entry name" value="Prot_kinase_dom"/>
</dbReference>
<dbReference type="SMART" id="SM00220">
    <property type="entry name" value="S_TKc"/>
    <property type="match status" value="1"/>
</dbReference>
<proteinExistence type="predicted"/>
<feature type="domain" description="Protein kinase" evidence="1">
    <location>
        <begin position="17"/>
        <end position="315"/>
    </location>
</feature>
<dbReference type="PROSITE" id="PS50011">
    <property type="entry name" value="PROTEIN_KINASE_DOM"/>
    <property type="match status" value="1"/>
</dbReference>